<organism evidence="2 3">
    <name type="scientific">Qipengyuania nanhaisediminis</name>
    <dbReference type="NCBI Taxonomy" id="604088"/>
    <lineage>
        <taxon>Bacteria</taxon>
        <taxon>Pseudomonadati</taxon>
        <taxon>Pseudomonadota</taxon>
        <taxon>Alphaproteobacteria</taxon>
        <taxon>Sphingomonadales</taxon>
        <taxon>Erythrobacteraceae</taxon>
        <taxon>Qipengyuania</taxon>
    </lineage>
</organism>
<dbReference type="STRING" id="604088.SAMN04488060_2705"/>
<dbReference type="RefSeq" id="WP_090482922.1">
    <property type="nucleotide sequence ID" value="NZ_FOWZ01000005.1"/>
</dbReference>
<keyword evidence="3" id="KW-1185">Reference proteome</keyword>
<name>A0A1I5Q1Y9_9SPHN</name>
<protein>
    <submittedName>
        <fullName evidence="2">Uncharacterized protein</fullName>
    </submittedName>
</protein>
<evidence type="ECO:0000313" key="3">
    <source>
        <dbReference type="Proteomes" id="UP000199331"/>
    </source>
</evidence>
<dbReference type="EMBL" id="FOWZ01000005">
    <property type="protein sequence ID" value="SFP40232.1"/>
    <property type="molecule type" value="Genomic_DNA"/>
</dbReference>
<proteinExistence type="predicted"/>
<keyword evidence="1" id="KW-0732">Signal</keyword>
<reference evidence="3" key="1">
    <citation type="submission" date="2016-10" db="EMBL/GenBank/DDBJ databases">
        <authorList>
            <person name="Varghese N."/>
            <person name="Submissions S."/>
        </authorList>
    </citation>
    <scope>NUCLEOTIDE SEQUENCE [LARGE SCALE GENOMIC DNA]</scope>
    <source>
        <strain evidence="3">CGMCC 1.7715</strain>
    </source>
</reference>
<gene>
    <name evidence="2" type="ORF">SAMN04488060_2705</name>
</gene>
<dbReference type="OrthoDB" id="7392289at2"/>
<feature type="signal peptide" evidence="1">
    <location>
        <begin position="1"/>
        <end position="19"/>
    </location>
</feature>
<sequence length="74" mass="8124">MRLAAIAAGLTILAAPAFAGQQEVPAETRADAPKAEAKKDAEKICKYVRADMSSRRKQKVCMTEAEWIEFNRGN</sequence>
<evidence type="ECO:0000256" key="1">
    <source>
        <dbReference type="SAM" id="SignalP"/>
    </source>
</evidence>
<dbReference type="Proteomes" id="UP000199331">
    <property type="component" value="Unassembled WGS sequence"/>
</dbReference>
<evidence type="ECO:0000313" key="2">
    <source>
        <dbReference type="EMBL" id="SFP40232.1"/>
    </source>
</evidence>
<feature type="chain" id="PRO_5011470615" evidence="1">
    <location>
        <begin position="20"/>
        <end position="74"/>
    </location>
</feature>
<accession>A0A1I5Q1Y9</accession>
<dbReference type="AlphaFoldDB" id="A0A1I5Q1Y9"/>